<dbReference type="AlphaFoldDB" id="X1QR68"/>
<reference evidence="1" key="1">
    <citation type="journal article" date="2014" name="Front. Microbiol.">
        <title>High frequency of phylogenetically diverse reductive dehalogenase-homologous genes in deep subseafloor sedimentary metagenomes.</title>
        <authorList>
            <person name="Kawai M."/>
            <person name="Futagami T."/>
            <person name="Toyoda A."/>
            <person name="Takaki Y."/>
            <person name="Nishi S."/>
            <person name="Hori S."/>
            <person name="Arai W."/>
            <person name="Tsubouchi T."/>
            <person name="Morono Y."/>
            <person name="Uchiyama I."/>
            <person name="Ito T."/>
            <person name="Fujiyama A."/>
            <person name="Inagaki F."/>
            <person name="Takami H."/>
        </authorList>
    </citation>
    <scope>NUCLEOTIDE SEQUENCE</scope>
    <source>
        <strain evidence="1">Expedition CK06-06</strain>
    </source>
</reference>
<sequence>EGKSFFVHTTKQGGGQSLTVWTAQGTNAYILSTTMRYDQDFFSLFNTDSYFRINNSSAFGMAIAKHIPNIIAGHEGACLYQEKKIIHKDLGYIDLNQFRDPNNPQPVIDQEKIPYDGLPLPSNNRLLKEYIFSKIGHYAMFLKDKRFAHQSEYRFIWAIKDDAQGYLDIKVPVTFPRN</sequence>
<dbReference type="EMBL" id="BARV01035468">
    <property type="protein sequence ID" value="GAI57296.1"/>
    <property type="molecule type" value="Genomic_DNA"/>
</dbReference>
<name>X1QR68_9ZZZZ</name>
<evidence type="ECO:0000313" key="1">
    <source>
        <dbReference type="EMBL" id="GAI57296.1"/>
    </source>
</evidence>
<accession>X1QR68</accession>
<protein>
    <submittedName>
        <fullName evidence="1">Uncharacterized protein</fullName>
    </submittedName>
</protein>
<gene>
    <name evidence="1" type="ORF">S06H3_55343</name>
</gene>
<comment type="caution">
    <text evidence="1">The sequence shown here is derived from an EMBL/GenBank/DDBJ whole genome shotgun (WGS) entry which is preliminary data.</text>
</comment>
<proteinExistence type="predicted"/>
<feature type="non-terminal residue" evidence="1">
    <location>
        <position position="1"/>
    </location>
</feature>
<organism evidence="1">
    <name type="scientific">marine sediment metagenome</name>
    <dbReference type="NCBI Taxonomy" id="412755"/>
    <lineage>
        <taxon>unclassified sequences</taxon>
        <taxon>metagenomes</taxon>
        <taxon>ecological metagenomes</taxon>
    </lineage>
</organism>